<dbReference type="CDD" id="cd06587">
    <property type="entry name" value="VOC"/>
    <property type="match status" value="1"/>
</dbReference>
<dbReference type="Gene3D" id="3.10.180.10">
    <property type="entry name" value="2,3-Dihydroxybiphenyl 1,2-Dioxygenase, domain 1"/>
    <property type="match status" value="2"/>
</dbReference>
<dbReference type="EMBL" id="JADKPO010000009">
    <property type="protein sequence ID" value="MBF4767878.1"/>
    <property type="molecule type" value="Genomic_DNA"/>
</dbReference>
<evidence type="ECO:0000313" key="3">
    <source>
        <dbReference type="Proteomes" id="UP000660668"/>
    </source>
</evidence>
<organism evidence="2 3">
    <name type="scientific">Nocardioides agariphilus</name>
    <dbReference type="NCBI Taxonomy" id="433664"/>
    <lineage>
        <taxon>Bacteria</taxon>
        <taxon>Bacillati</taxon>
        <taxon>Actinomycetota</taxon>
        <taxon>Actinomycetes</taxon>
        <taxon>Propionibacteriales</taxon>
        <taxon>Nocardioidaceae</taxon>
        <taxon>Nocardioides</taxon>
    </lineage>
</organism>
<dbReference type="AlphaFoldDB" id="A0A930YIA1"/>
<dbReference type="InterPro" id="IPR029068">
    <property type="entry name" value="Glyas_Bleomycin-R_OHBP_Dase"/>
</dbReference>
<reference evidence="2" key="1">
    <citation type="submission" date="2020-11" db="EMBL/GenBank/DDBJ databases">
        <title>Nocardioides cynanchi sp. nov., isolated from soil of rhizosphere of Cynanchum wilfordii.</title>
        <authorList>
            <person name="Lee J.-S."/>
            <person name="Suh M.K."/>
            <person name="Kim J.-S."/>
        </authorList>
    </citation>
    <scope>NUCLEOTIDE SEQUENCE</scope>
    <source>
        <strain evidence="2">KCTC 19276</strain>
    </source>
</reference>
<dbReference type="Pfam" id="PF18029">
    <property type="entry name" value="Glyoxalase_6"/>
    <property type="match status" value="2"/>
</dbReference>
<dbReference type="Proteomes" id="UP000660668">
    <property type="component" value="Unassembled WGS sequence"/>
</dbReference>
<dbReference type="RefSeq" id="WP_194696016.1">
    <property type="nucleotide sequence ID" value="NZ_JADKPO010000009.1"/>
</dbReference>
<feature type="domain" description="Glyoxalase-like" evidence="1">
    <location>
        <begin position="7"/>
        <end position="108"/>
    </location>
</feature>
<dbReference type="SUPFAM" id="SSF54593">
    <property type="entry name" value="Glyoxalase/Bleomycin resistance protein/Dihydroxybiphenyl dioxygenase"/>
    <property type="match status" value="2"/>
</dbReference>
<evidence type="ECO:0000259" key="1">
    <source>
        <dbReference type="Pfam" id="PF18029"/>
    </source>
</evidence>
<dbReference type="InterPro" id="IPR041581">
    <property type="entry name" value="Glyoxalase_6"/>
</dbReference>
<gene>
    <name evidence="2" type="ORF">ISU10_08885</name>
</gene>
<feature type="domain" description="Glyoxalase-like" evidence="1">
    <location>
        <begin position="122"/>
        <end position="222"/>
    </location>
</feature>
<name>A0A930YIA1_9ACTN</name>
<dbReference type="PANTHER" id="PTHR35908:SF1">
    <property type="entry name" value="CONSERVED PROTEIN"/>
    <property type="match status" value="1"/>
</dbReference>
<comment type="caution">
    <text evidence="2">The sequence shown here is derived from an EMBL/GenBank/DDBJ whole genome shotgun (WGS) entry which is preliminary data.</text>
</comment>
<protein>
    <recommendedName>
        <fullName evidence="1">Glyoxalase-like domain-containing protein</fullName>
    </recommendedName>
</protein>
<dbReference type="PANTHER" id="PTHR35908">
    <property type="entry name" value="HYPOTHETICAL FUSION PROTEIN"/>
    <property type="match status" value="1"/>
</dbReference>
<proteinExistence type="predicted"/>
<keyword evidence="3" id="KW-1185">Reference proteome</keyword>
<accession>A0A930YIA1</accession>
<sequence>MARFLELCLDTANPASDIAIFWAAVSGGRTTPPTSRGPADVVGDHEQHGISICPVPEPKTVKNRVHLDIYASSIDDLTALGAEVEQPAEESGFSWTVMRDPEGNEFCAFLRPELPAYRIHGIVVDSADPASIARWWAEALDARVSDNEEHGGGWSTVLGATEDPVLTMDFVPVPEPKTVKNRIHWDVVGTVEEFLDRGATHLWDRPRWTVLADPEGNEFCVFPEPT</sequence>
<evidence type="ECO:0000313" key="2">
    <source>
        <dbReference type="EMBL" id="MBF4767878.1"/>
    </source>
</evidence>